<reference evidence="2" key="2">
    <citation type="journal article" date="2022" name="Microb. Genom.">
        <title>A chromosome-scale genome assembly of the tomato pathogen Cladosporium fulvum reveals a compartmentalized genome architecture and the presence of a dispensable chromosome.</title>
        <authorList>
            <person name="Zaccaron A.Z."/>
            <person name="Chen L.H."/>
            <person name="Samaras A."/>
            <person name="Stergiopoulos I."/>
        </authorList>
    </citation>
    <scope>NUCLEOTIDE SEQUENCE</scope>
    <source>
        <strain evidence="2">Race5_Kim</strain>
    </source>
</reference>
<evidence type="ECO:0000259" key="1">
    <source>
        <dbReference type="PROSITE" id="PS51704"/>
    </source>
</evidence>
<dbReference type="PANTHER" id="PTHR43805">
    <property type="entry name" value="GLYCEROPHOSPHORYL DIESTER PHOSPHODIESTERASE"/>
    <property type="match status" value="1"/>
</dbReference>
<evidence type="ECO:0000313" key="2">
    <source>
        <dbReference type="EMBL" id="UJO12119.1"/>
    </source>
</evidence>
<dbReference type="PANTHER" id="PTHR43805:SF1">
    <property type="entry name" value="GP-PDE DOMAIN-CONTAINING PROTEIN"/>
    <property type="match status" value="1"/>
</dbReference>
<dbReference type="GO" id="GO:0006629">
    <property type="term" value="P:lipid metabolic process"/>
    <property type="evidence" value="ECO:0007669"/>
    <property type="project" value="InterPro"/>
</dbReference>
<protein>
    <submittedName>
        <fullName evidence="2">Phosphatidylglycerol phospholipase C</fullName>
    </submittedName>
</protein>
<organism evidence="2 3">
    <name type="scientific">Passalora fulva</name>
    <name type="common">Tomato leaf mold</name>
    <name type="synonym">Cladosporium fulvum</name>
    <dbReference type="NCBI Taxonomy" id="5499"/>
    <lineage>
        <taxon>Eukaryota</taxon>
        <taxon>Fungi</taxon>
        <taxon>Dikarya</taxon>
        <taxon>Ascomycota</taxon>
        <taxon>Pezizomycotina</taxon>
        <taxon>Dothideomycetes</taxon>
        <taxon>Dothideomycetidae</taxon>
        <taxon>Mycosphaerellales</taxon>
        <taxon>Mycosphaerellaceae</taxon>
        <taxon>Fulvia</taxon>
    </lineage>
</organism>
<dbReference type="Gene3D" id="3.20.20.190">
    <property type="entry name" value="Phosphatidylinositol (PI) phosphodiesterase"/>
    <property type="match status" value="1"/>
</dbReference>
<dbReference type="AlphaFoldDB" id="A0A9Q8P3S5"/>
<name>A0A9Q8P3S5_PASFU</name>
<dbReference type="InterPro" id="IPR017946">
    <property type="entry name" value="PLC-like_Pdiesterase_TIM-brl"/>
</dbReference>
<dbReference type="OMA" id="RALPECW"/>
<proteinExistence type="predicted"/>
<dbReference type="PROSITE" id="PS51704">
    <property type="entry name" value="GP_PDE"/>
    <property type="match status" value="1"/>
</dbReference>
<dbReference type="GO" id="GO:0008081">
    <property type="term" value="F:phosphoric diester hydrolase activity"/>
    <property type="evidence" value="ECO:0007669"/>
    <property type="project" value="InterPro"/>
</dbReference>
<sequence length="358" mass="40924">MNAGTGEPSPALARPTVIPPMLVQPGVEQLDSPVTIPEDTVFPIPRFAKAVRDDQKRQMPQCIAHRGYKARFPENTLLAFDEAIKAGAHAIETDLHLTKDDVVVLCHDQTLKRCFGKKERVLDCTWDQIKDLRTLATPHVPMPRLKDLLEHLTQPGMEKVWLLLDIKLDNKSDTIMRLIGSTIAEVKATGKPWAERLVLGLWAAKYLSLAEKYLPGFPVMHIGYKLSYARHFFDVPNVGFNMLCPMLLAPGGKSFMRDRREESRQLLAWTVNDADRMEWCIRRKMDGVITDDPSLFVAARERHDEYRKEPVVPVSLRSLLDIARIYIMVTAMFWLIRRRFRPDAHMPLIQKVPSSRNA</sequence>
<dbReference type="OrthoDB" id="1058301at2759"/>
<dbReference type="GeneID" id="71980694"/>
<accession>A0A9Q8P3S5</accession>
<evidence type="ECO:0000313" key="3">
    <source>
        <dbReference type="Proteomes" id="UP000756132"/>
    </source>
</evidence>
<feature type="domain" description="GP-PDE" evidence="1">
    <location>
        <begin position="60"/>
        <end position="300"/>
    </location>
</feature>
<keyword evidence="3" id="KW-1185">Reference proteome</keyword>
<dbReference type="InterPro" id="IPR030395">
    <property type="entry name" value="GP_PDE_dom"/>
</dbReference>
<dbReference type="CDD" id="cd08570">
    <property type="entry name" value="GDPD_YPL206cp_fungi"/>
    <property type="match status" value="1"/>
</dbReference>
<gene>
    <name evidence="2" type="ORF">CLAFUR5_00816</name>
</gene>
<reference evidence="2" key="1">
    <citation type="submission" date="2021-12" db="EMBL/GenBank/DDBJ databases">
        <authorList>
            <person name="Zaccaron A."/>
            <person name="Stergiopoulos I."/>
        </authorList>
    </citation>
    <scope>NUCLEOTIDE SEQUENCE</scope>
    <source>
        <strain evidence="2">Race5_Kim</strain>
    </source>
</reference>
<dbReference type="SUPFAM" id="SSF51695">
    <property type="entry name" value="PLC-like phosphodiesterases"/>
    <property type="match status" value="1"/>
</dbReference>
<dbReference type="Proteomes" id="UP000756132">
    <property type="component" value="Chromosome 1"/>
</dbReference>
<dbReference type="Pfam" id="PF03009">
    <property type="entry name" value="GDPD"/>
    <property type="match status" value="1"/>
</dbReference>
<dbReference type="KEGG" id="ffu:CLAFUR5_00816"/>
<dbReference type="RefSeq" id="XP_047756485.1">
    <property type="nucleotide sequence ID" value="XM_047899964.1"/>
</dbReference>
<dbReference type="EMBL" id="CP090163">
    <property type="protein sequence ID" value="UJO12119.1"/>
    <property type="molecule type" value="Genomic_DNA"/>
</dbReference>